<gene>
    <name evidence="7" type="primary">ftsA</name>
    <name evidence="11" type="ORF">SAMN05421781_0181</name>
</gene>
<dbReference type="AlphaFoldDB" id="A0A1H2Q792"/>
<dbReference type="PROSITE" id="PS00329">
    <property type="entry name" value="HSP70_2"/>
    <property type="match status" value="1"/>
</dbReference>
<organism evidence="11 12">
    <name type="scientific">Marinococcus luteus</name>
    <dbReference type="NCBI Taxonomy" id="1122204"/>
    <lineage>
        <taxon>Bacteria</taxon>
        <taxon>Bacillati</taxon>
        <taxon>Bacillota</taxon>
        <taxon>Bacilli</taxon>
        <taxon>Bacillales</taxon>
        <taxon>Bacillaceae</taxon>
        <taxon>Marinococcus</taxon>
    </lineage>
</organism>
<dbReference type="EMBL" id="FNNC01000001">
    <property type="protein sequence ID" value="SDW02880.1"/>
    <property type="molecule type" value="Genomic_DNA"/>
</dbReference>
<dbReference type="CDD" id="cd24048">
    <property type="entry name" value="ASKHA_NBD_FtsA"/>
    <property type="match status" value="1"/>
</dbReference>
<name>A0A1H2Q792_9BACI</name>
<dbReference type="InterPro" id="IPR020823">
    <property type="entry name" value="Cell_div_FtsA"/>
</dbReference>
<comment type="function">
    <text evidence="7 8">Cell division protein that is involved in the assembly of the Z ring. May serve as a membrane anchor for the Z ring.</text>
</comment>
<dbReference type="FunFam" id="3.30.1490.110:FF:000003">
    <property type="entry name" value="Cell division protein FtsA"/>
    <property type="match status" value="1"/>
</dbReference>
<accession>A0A1H2Q792</accession>
<reference evidence="11 12" key="1">
    <citation type="submission" date="2016-10" db="EMBL/GenBank/DDBJ databases">
        <authorList>
            <person name="de Groot N.N."/>
        </authorList>
    </citation>
    <scope>NUCLEOTIDE SEQUENCE [LARGE SCALE GENOMIC DNA]</scope>
    <source>
        <strain evidence="11 12">DSM 23126</strain>
    </source>
</reference>
<feature type="domain" description="SHS2" evidence="10">
    <location>
        <begin position="7"/>
        <end position="194"/>
    </location>
</feature>
<protein>
    <recommendedName>
        <fullName evidence="7 8">Cell division protein FtsA</fullName>
    </recommendedName>
</protein>
<evidence type="ECO:0000256" key="8">
    <source>
        <dbReference type="PIRNR" id="PIRNR003101"/>
    </source>
</evidence>
<dbReference type="SUPFAM" id="SSF53067">
    <property type="entry name" value="Actin-like ATPase domain"/>
    <property type="match status" value="2"/>
</dbReference>
<evidence type="ECO:0000313" key="11">
    <source>
        <dbReference type="EMBL" id="SDW02880.1"/>
    </source>
</evidence>
<dbReference type="OrthoDB" id="9768127at2"/>
<evidence type="ECO:0000256" key="3">
    <source>
        <dbReference type="ARBA" id="ARBA00022618"/>
    </source>
</evidence>
<dbReference type="Proteomes" id="UP000199488">
    <property type="component" value="Unassembled WGS sequence"/>
</dbReference>
<feature type="region of interest" description="Disordered" evidence="9">
    <location>
        <begin position="387"/>
        <end position="442"/>
    </location>
</feature>
<keyword evidence="4" id="KW-0346">Stress response</keyword>
<keyword evidence="6 7" id="KW-0131">Cell cycle</keyword>
<dbReference type="HAMAP" id="MF_02033">
    <property type="entry name" value="FtsA"/>
    <property type="match status" value="1"/>
</dbReference>
<comment type="similarity">
    <text evidence="1">Belongs to the heat shock protein 70 family.</text>
</comment>
<evidence type="ECO:0000256" key="4">
    <source>
        <dbReference type="ARBA" id="ARBA00023016"/>
    </source>
</evidence>
<dbReference type="Pfam" id="PF02491">
    <property type="entry name" value="SHS2_FTSA"/>
    <property type="match status" value="1"/>
</dbReference>
<evidence type="ECO:0000259" key="10">
    <source>
        <dbReference type="SMART" id="SM00842"/>
    </source>
</evidence>
<comment type="subcellular location">
    <subcellularLocation>
        <location evidence="7">Cell membrane</location>
        <topology evidence="7">Peripheral membrane protein</topology>
        <orientation evidence="7">Cytoplasmic side</orientation>
    </subcellularLocation>
    <text evidence="7">Localizes to the Z ring in an FtsZ-dependent manner. Targeted to the membrane through a conserved C-terminal amphipathic helix.</text>
</comment>
<sequence length="442" mass="48049">MNSENLYVSLDVGTSSVRAIIGDMSGGALKIIGVGRAPSIGMRKGAIVDIDETVKAIKEAVDQAERMVDLEVKQVIVGINGNQVEMRACNGIVAVSSTDREIQDEDVERVIDAAHVMSIPPDREIIDIIPAQFIVDGMDGIKDPRGMLGTRLEMEGTIITGAKTALHNLLRCVERAGLEIADIVLQPLASGSVAVSKDERSLGVALIDIGGGSTTVSVFQEGQLQTMSFLPIGGSHISNDISVGIRTTAEEAERLKLEHGHAFIDDASDDLSFSIQTLGNNDQKKFTQLELAEIIEPRMEEILTLVQQEINRMGYHDLPGGYVLTGGAVMMPGTLELAQDIWKQHVRLAMPDYIGVREPTYTASIGLIEFAYKSMKVHSGEESVVAAGRSEKYAESDRPASAGEANYRNGSSTRQQNRTKEKDPEEPGFKERMRSVFKSFFE</sequence>
<dbReference type="InterPro" id="IPR003494">
    <property type="entry name" value="SHS2_FtsA"/>
</dbReference>
<feature type="compositionally biased region" description="Basic and acidic residues" evidence="9">
    <location>
        <begin position="418"/>
        <end position="434"/>
    </location>
</feature>
<dbReference type="Gene3D" id="3.30.420.40">
    <property type="match status" value="2"/>
</dbReference>
<dbReference type="PANTHER" id="PTHR32432:SF4">
    <property type="entry name" value="CELL DIVISION PROTEIN FTSA"/>
    <property type="match status" value="1"/>
</dbReference>
<dbReference type="SMART" id="SM00842">
    <property type="entry name" value="FtsA"/>
    <property type="match status" value="1"/>
</dbReference>
<comment type="subunit">
    <text evidence="7">Self-interacts. Interacts with FtsZ.</text>
</comment>
<keyword evidence="12" id="KW-1185">Reference proteome</keyword>
<evidence type="ECO:0000256" key="5">
    <source>
        <dbReference type="ARBA" id="ARBA00023136"/>
    </source>
</evidence>
<keyword evidence="2 7" id="KW-1003">Cell membrane</keyword>
<keyword evidence="3 7" id="KW-0132">Cell division</keyword>
<dbReference type="GO" id="GO:0009898">
    <property type="term" value="C:cytoplasmic side of plasma membrane"/>
    <property type="evidence" value="ECO:0007669"/>
    <property type="project" value="UniProtKB-UniRule"/>
</dbReference>
<proteinExistence type="inferred from homology"/>
<evidence type="ECO:0000256" key="1">
    <source>
        <dbReference type="ARBA" id="ARBA00007381"/>
    </source>
</evidence>
<dbReference type="Gene3D" id="3.30.1490.110">
    <property type="match status" value="1"/>
</dbReference>
<dbReference type="RefSeq" id="WP_091610215.1">
    <property type="nucleotide sequence ID" value="NZ_FNNC01000001.1"/>
</dbReference>
<dbReference type="InterPro" id="IPR043129">
    <property type="entry name" value="ATPase_NBD"/>
</dbReference>
<evidence type="ECO:0000256" key="2">
    <source>
        <dbReference type="ARBA" id="ARBA00022475"/>
    </source>
</evidence>
<dbReference type="GO" id="GO:0032153">
    <property type="term" value="C:cell division site"/>
    <property type="evidence" value="ECO:0007669"/>
    <property type="project" value="UniProtKB-UniRule"/>
</dbReference>
<dbReference type="GO" id="GO:0043093">
    <property type="term" value="P:FtsZ-dependent cytokinesis"/>
    <property type="evidence" value="ECO:0007669"/>
    <property type="project" value="UniProtKB-UniRule"/>
</dbReference>
<dbReference type="NCBIfam" id="TIGR01174">
    <property type="entry name" value="ftsA"/>
    <property type="match status" value="1"/>
</dbReference>
<keyword evidence="5 7" id="KW-0472">Membrane</keyword>
<dbReference type="STRING" id="1122204.SAMN05421781_0181"/>
<dbReference type="PIRSF" id="PIRSF003101">
    <property type="entry name" value="FtsA"/>
    <property type="match status" value="1"/>
</dbReference>
<evidence type="ECO:0000256" key="7">
    <source>
        <dbReference type="HAMAP-Rule" id="MF_02033"/>
    </source>
</evidence>
<dbReference type="PANTHER" id="PTHR32432">
    <property type="entry name" value="CELL DIVISION PROTEIN FTSA-RELATED"/>
    <property type="match status" value="1"/>
</dbReference>
<evidence type="ECO:0000256" key="6">
    <source>
        <dbReference type="ARBA" id="ARBA00023306"/>
    </source>
</evidence>
<feature type="compositionally biased region" description="Basic and acidic residues" evidence="9">
    <location>
        <begin position="389"/>
        <end position="398"/>
    </location>
</feature>
<evidence type="ECO:0000313" key="12">
    <source>
        <dbReference type="Proteomes" id="UP000199488"/>
    </source>
</evidence>
<evidence type="ECO:0000256" key="9">
    <source>
        <dbReference type="SAM" id="MobiDB-lite"/>
    </source>
</evidence>
<dbReference type="InterPro" id="IPR018181">
    <property type="entry name" value="Heat_shock_70_CS"/>
</dbReference>
<comment type="similarity">
    <text evidence="7 8">Belongs to the FtsA/MreB family.</text>
</comment>
<dbReference type="Pfam" id="PF14450">
    <property type="entry name" value="FtsA"/>
    <property type="match status" value="1"/>
</dbReference>
<dbReference type="InterPro" id="IPR050696">
    <property type="entry name" value="FtsA/MreB"/>
</dbReference>